<dbReference type="EMBL" id="ODYU01002782">
    <property type="protein sequence ID" value="SOQ40701.1"/>
    <property type="molecule type" value="Genomic_DNA"/>
</dbReference>
<reference evidence="1" key="1">
    <citation type="submission" date="2016-07" db="EMBL/GenBank/DDBJ databases">
        <authorList>
            <person name="Bretaudeau A."/>
        </authorList>
    </citation>
    <scope>NUCLEOTIDE SEQUENCE</scope>
    <source>
        <strain evidence="1">Rice</strain>
        <tissue evidence="1">Whole body</tissue>
    </source>
</reference>
<protein>
    <submittedName>
        <fullName evidence="1">SFRICE_013675</fullName>
    </submittedName>
</protein>
<gene>
    <name evidence="1" type="ORF">SFRICE_013675</name>
</gene>
<dbReference type="AlphaFoldDB" id="A0A2H1VIS3"/>
<organism evidence="1">
    <name type="scientific">Spodoptera frugiperda</name>
    <name type="common">Fall armyworm</name>
    <dbReference type="NCBI Taxonomy" id="7108"/>
    <lineage>
        <taxon>Eukaryota</taxon>
        <taxon>Metazoa</taxon>
        <taxon>Ecdysozoa</taxon>
        <taxon>Arthropoda</taxon>
        <taxon>Hexapoda</taxon>
        <taxon>Insecta</taxon>
        <taxon>Pterygota</taxon>
        <taxon>Neoptera</taxon>
        <taxon>Endopterygota</taxon>
        <taxon>Lepidoptera</taxon>
        <taxon>Glossata</taxon>
        <taxon>Ditrysia</taxon>
        <taxon>Noctuoidea</taxon>
        <taxon>Noctuidae</taxon>
        <taxon>Amphipyrinae</taxon>
        <taxon>Spodoptera</taxon>
    </lineage>
</organism>
<accession>A0A2H1VIS3</accession>
<proteinExistence type="predicted"/>
<evidence type="ECO:0000313" key="1">
    <source>
        <dbReference type="EMBL" id="SOQ40701.1"/>
    </source>
</evidence>
<sequence>MKLAGKRADVSPDGKQEALQVRCRLFGGSLWFGNREDWEEGNWASCNLTHTTKHNAIVVSHRFSVRPWYYSGRAGPLVPKHGSMAILIFILNEWDRSG</sequence>
<name>A0A2H1VIS3_SPOFR</name>